<feature type="compositionally biased region" description="Basic and acidic residues" evidence="1">
    <location>
        <begin position="368"/>
        <end position="390"/>
    </location>
</feature>
<evidence type="ECO:0000313" key="3">
    <source>
        <dbReference type="Proteomes" id="UP000032214"/>
    </source>
</evidence>
<proteinExistence type="predicted"/>
<evidence type="ECO:0000256" key="1">
    <source>
        <dbReference type="SAM" id="MobiDB-lite"/>
    </source>
</evidence>
<reference evidence="2 3" key="1">
    <citation type="journal article" date="2013" name="Proc. Natl. Acad. Sci. U.S.A.">
        <title>Candidate phylum TM6 genome recovered from a hospital sink biofilm provides genomic insights into this uncultivated phylum.</title>
        <authorList>
            <person name="McLean J.S."/>
            <person name="Lombardo M.J."/>
            <person name="Badger J.H."/>
            <person name="Edlund A."/>
            <person name="Novotny M."/>
            <person name="Yee-Greenbaum J."/>
            <person name="Vyahhi N."/>
            <person name="Hall A.P."/>
            <person name="Yang Y."/>
            <person name="Dupont C.L."/>
            <person name="Ziegler M.G."/>
            <person name="Chitsaz H."/>
            <person name="Allen A.E."/>
            <person name="Yooseph S."/>
            <person name="Tesler G."/>
            <person name="Pevzner P.A."/>
            <person name="Friedman R.M."/>
            <person name="Nealson K.H."/>
            <person name="Venter J.C."/>
            <person name="Lasken R.S."/>
        </authorList>
    </citation>
    <scope>NUCLEOTIDE SEQUENCE [LARGE SCALE GENOMIC DNA]</scope>
    <source>
        <strain evidence="2 3">TM6SC1</strain>
    </source>
</reference>
<comment type="caution">
    <text evidence="2">The sequence shown here is derived from an EMBL/GenBank/DDBJ whole genome shotgun (WGS) entry which is preliminary data.</text>
</comment>
<feature type="compositionally biased region" description="Acidic residues" evidence="1">
    <location>
        <begin position="414"/>
        <end position="423"/>
    </location>
</feature>
<dbReference type="EMBL" id="ARQD01000002">
    <property type="protein sequence ID" value="KIX85203.1"/>
    <property type="molecule type" value="Genomic_DNA"/>
</dbReference>
<sequence length="423" mass="48275">MVSSLACSVVMFTGCLEKTASEYERTGKPINYGLSEALLRFSCKNSKESLAVVEKLVDTLRSVLRIQRYIDNSFKVVKSVISKSDIRLAAQNKKIISSKNEPSSSTRDTPEQIDVLNIVPLHLFTSSTDKLVAKEIHDMSQEYYYKGISEASVYATPDEKCKKGLMYAAFLTKTLLQNLENSIEKFQVVQIANYLYSKVHAIKDTQDRHDVKRTKNTLMPHNSKDLAPRHRKVVSAMSQEKVKMAQRMSQELSELCKDEQFKTIQDENKYLLDLFLGSSDAPTLIRDLEHSLIFENNYTLYPPTEEVIAKLNNSFAQIYNGNYREIESKVIAGYGYPGIIRSILAVYRIIQNDLNVYKLKSTKPKLSKDEKRNSIKNIDKEFSENNKWPDDQEVYASESEDESDTGSVVINSDQESDEQEKNN</sequence>
<name>A0A0D2JLI9_9BACT</name>
<protein>
    <submittedName>
        <fullName evidence="2">Uncharacterized protein</fullName>
    </submittedName>
</protein>
<dbReference type="Proteomes" id="UP000032214">
    <property type="component" value="Unassembled WGS sequence"/>
</dbReference>
<dbReference type="AlphaFoldDB" id="A0A0D2JLI9"/>
<keyword evidence="3" id="KW-1185">Reference proteome</keyword>
<gene>
    <name evidence="2" type="ORF">J120_02625</name>
</gene>
<organism evidence="2 3">
    <name type="scientific">candidate division TM6 bacterium JCVI TM6SC1</name>
    <dbReference type="NCBI Taxonomy" id="1306947"/>
    <lineage>
        <taxon>Bacteria</taxon>
        <taxon>Candidatus Babelota</taxon>
        <taxon>Vermiphilus</taxon>
    </lineage>
</organism>
<feature type="region of interest" description="Disordered" evidence="1">
    <location>
        <begin position="368"/>
        <end position="423"/>
    </location>
</feature>
<evidence type="ECO:0000313" key="2">
    <source>
        <dbReference type="EMBL" id="KIX85203.1"/>
    </source>
</evidence>
<accession>A0A0D2JLI9</accession>